<name>A0A4U9YI04_STRMT</name>
<gene>
    <name evidence="5" type="primary">bca_3</name>
    <name evidence="5" type="ORF">NCTC11189_00685</name>
</gene>
<dbReference type="InterPro" id="IPR005877">
    <property type="entry name" value="YSIRK_signal_dom"/>
</dbReference>
<organism evidence="5 6">
    <name type="scientific">Streptococcus mitis</name>
    <dbReference type="NCBI Taxonomy" id="28037"/>
    <lineage>
        <taxon>Bacteria</taxon>
        <taxon>Bacillati</taxon>
        <taxon>Bacillota</taxon>
        <taxon>Bacilli</taxon>
        <taxon>Lactobacillales</taxon>
        <taxon>Streptococcaceae</taxon>
        <taxon>Streptococcus</taxon>
        <taxon>Streptococcus mitis group</taxon>
    </lineage>
</organism>
<dbReference type="EMBL" id="CABEHV010000004">
    <property type="protein sequence ID" value="VTS26323.1"/>
    <property type="molecule type" value="Genomic_DNA"/>
</dbReference>
<evidence type="ECO:0000313" key="5">
    <source>
        <dbReference type="EMBL" id="VTS26323.1"/>
    </source>
</evidence>
<sequence>MYKSKRQKNKSFDWYGLSQRFSIRKYHFGAASVLLGTALILGAAQTTAKAEETATENKTEAVASAPKDDKVSENVANVTTPALSATTEAAVVEKPALSDEEVAKLAAEASKKDEKVAETATTEKTEAADKEKATLTAPSTDKKADKAVDEKADKKDEKKAENPITATKTVLEQLTSEAEVLNTTASNFADKKAEDKAGKEAIATAVASAKVQIEASKKALAAGEITKEELNAQLQRISSAIEAVYAEMKRAGHIGKVEAVLAGETTTNTAIVAPTTKTPVKNINKLTDEEIAAVKREIMNANPSITDPSMIDVVKKGNGTAGGATVTLNGVRTDIASGDTVVGTAGTKNLEQLKNNINWFDFAAASITYPNGTVVGPAR</sequence>
<dbReference type="AlphaFoldDB" id="A0A4U9YI04"/>
<evidence type="ECO:0000256" key="1">
    <source>
        <dbReference type="ARBA" id="ARBA00022729"/>
    </source>
</evidence>
<feature type="domain" description="YSIRK Gram-positive signal peptide" evidence="3">
    <location>
        <begin position="19"/>
        <end position="41"/>
    </location>
</feature>
<dbReference type="Pfam" id="PF04650">
    <property type="entry name" value="YSIRK_signal"/>
    <property type="match status" value="1"/>
</dbReference>
<reference evidence="5 6" key="1">
    <citation type="submission" date="2019-05" db="EMBL/GenBank/DDBJ databases">
        <authorList>
            <consortium name="Pathogen Informatics"/>
        </authorList>
    </citation>
    <scope>NUCLEOTIDE SEQUENCE [LARGE SCALE GENOMIC DNA]</scope>
    <source>
        <strain evidence="5 6">NCTC11189</strain>
    </source>
</reference>
<accession>A0A4U9YI04</accession>
<feature type="domain" description="Atypical Rib" evidence="4">
    <location>
        <begin position="270"/>
        <end position="342"/>
    </location>
</feature>
<feature type="compositionally biased region" description="Basic and acidic residues" evidence="2">
    <location>
        <begin position="140"/>
        <end position="161"/>
    </location>
</feature>
<evidence type="ECO:0000256" key="2">
    <source>
        <dbReference type="SAM" id="MobiDB-lite"/>
    </source>
</evidence>
<evidence type="ECO:0000313" key="6">
    <source>
        <dbReference type="Proteomes" id="UP000387692"/>
    </source>
</evidence>
<feature type="compositionally biased region" description="Basic and acidic residues" evidence="2">
    <location>
        <begin position="109"/>
        <end position="133"/>
    </location>
</feature>
<dbReference type="Pfam" id="PF18938">
    <property type="entry name" value="aRib"/>
    <property type="match status" value="1"/>
</dbReference>
<evidence type="ECO:0000259" key="3">
    <source>
        <dbReference type="Pfam" id="PF04650"/>
    </source>
</evidence>
<feature type="region of interest" description="Disordered" evidence="2">
    <location>
        <begin position="51"/>
        <end position="73"/>
    </location>
</feature>
<dbReference type="NCBIfam" id="TIGR01168">
    <property type="entry name" value="YSIRK_signal"/>
    <property type="match status" value="1"/>
</dbReference>
<dbReference type="RefSeq" id="WP_260666185.1">
    <property type="nucleotide sequence ID" value="NZ_CABEHV010000004.1"/>
</dbReference>
<proteinExistence type="predicted"/>
<keyword evidence="1" id="KW-0732">Signal</keyword>
<dbReference type="InterPro" id="IPR044024">
    <property type="entry name" value="aRib"/>
</dbReference>
<evidence type="ECO:0000259" key="4">
    <source>
        <dbReference type="Pfam" id="PF18938"/>
    </source>
</evidence>
<protein>
    <submittedName>
        <fullName evidence="5">Cell wall surface anchor family protein</fullName>
    </submittedName>
</protein>
<dbReference type="Gene3D" id="3.10.20.890">
    <property type="match status" value="1"/>
</dbReference>
<dbReference type="Proteomes" id="UP000387692">
    <property type="component" value="Unassembled WGS sequence"/>
</dbReference>
<feature type="region of interest" description="Disordered" evidence="2">
    <location>
        <begin position="107"/>
        <end position="161"/>
    </location>
</feature>